<feature type="domain" description="Fatty acid hydroxylase" evidence="8">
    <location>
        <begin position="84"/>
        <end position="220"/>
    </location>
</feature>
<feature type="transmembrane region" description="Helical" evidence="7">
    <location>
        <begin position="80"/>
        <end position="100"/>
    </location>
</feature>
<feature type="transmembrane region" description="Helical" evidence="7">
    <location>
        <begin position="41"/>
        <end position="59"/>
    </location>
</feature>
<evidence type="ECO:0000256" key="4">
    <source>
        <dbReference type="ARBA" id="ARBA00023002"/>
    </source>
</evidence>
<proteinExistence type="predicted"/>
<gene>
    <name evidence="9" type="ORF">FE263_13795</name>
</gene>
<evidence type="ECO:0000256" key="5">
    <source>
        <dbReference type="ARBA" id="ARBA00023098"/>
    </source>
</evidence>
<keyword evidence="10" id="KW-1185">Reference proteome</keyword>
<dbReference type="GO" id="GO:0016020">
    <property type="term" value="C:membrane"/>
    <property type="evidence" value="ECO:0007669"/>
    <property type="project" value="GOC"/>
</dbReference>
<keyword evidence="4" id="KW-0560">Oxidoreductase</keyword>
<evidence type="ECO:0000256" key="7">
    <source>
        <dbReference type="SAM" id="Phobius"/>
    </source>
</evidence>
<dbReference type="RefSeq" id="WP_138326589.1">
    <property type="nucleotide sequence ID" value="NZ_VCDI01000004.1"/>
</dbReference>
<dbReference type="AlphaFoldDB" id="A0A5R9J5Q6"/>
<evidence type="ECO:0000313" key="10">
    <source>
        <dbReference type="Proteomes" id="UP000305654"/>
    </source>
</evidence>
<keyword evidence="2 7" id="KW-0812">Transmembrane</keyword>
<sequence>MSRPRPAIASAVACLAILVAERVWPLRRLRQPVLVHEGRNLVMGALCAAVVAGLEAPITDRIARDNMTRRRGFGQRLPRPLGKVAAFLAMDYGFYLWHVATHRLAPLWRFHRVHHVDADLSLSTALRFHLVDMLVSLPWRMVQVRVSGIDPDGLAAWRRFFTLSILFHHSNWRLPGEWDRRLAWVLTTPRMHGIHHSVGRIERDSNWSSGLSLWDRLHRTMRLDVPQSTPVTGIDDPAAVDDMTLWGALRAPFRSMPSPERYL</sequence>
<dbReference type="Pfam" id="PF04116">
    <property type="entry name" value="FA_hydroxylase"/>
    <property type="match status" value="1"/>
</dbReference>
<accession>A0A5R9J5Q6</accession>
<evidence type="ECO:0000256" key="3">
    <source>
        <dbReference type="ARBA" id="ARBA00022989"/>
    </source>
</evidence>
<dbReference type="InterPro" id="IPR006694">
    <property type="entry name" value="Fatty_acid_hydroxylase"/>
</dbReference>
<dbReference type="PANTHER" id="PTHR21624:SF1">
    <property type="entry name" value="ALKYLGLYCEROL MONOOXYGENASE"/>
    <property type="match status" value="1"/>
</dbReference>
<name>A0A5R9J5Q6_9PROT</name>
<reference evidence="9 10" key="1">
    <citation type="submission" date="2019-05" db="EMBL/GenBank/DDBJ databases">
        <authorList>
            <person name="Pankratov T."/>
            <person name="Grouzdev D."/>
        </authorList>
    </citation>
    <scope>NUCLEOTIDE SEQUENCE [LARGE SCALE GENOMIC DNA]</scope>
    <source>
        <strain evidence="9 10">KEBCLARHB70R</strain>
    </source>
</reference>
<comment type="subcellular location">
    <subcellularLocation>
        <location evidence="1">Endomembrane system</location>
        <topology evidence="1">Multi-pass membrane protein</topology>
    </subcellularLocation>
</comment>
<dbReference type="EMBL" id="VCDI01000004">
    <property type="protein sequence ID" value="TLU72183.1"/>
    <property type="molecule type" value="Genomic_DNA"/>
</dbReference>
<evidence type="ECO:0000256" key="6">
    <source>
        <dbReference type="ARBA" id="ARBA00023136"/>
    </source>
</evidence>
<dbReference type="GO" id="GO:0008610">
    <property type="term" value="P:lipid biosynthetic process"/>
    <property type="evidence" value="ECO:0007669"/>
    <property type="project" value="InterPro"/>
</dbReference>
<evidence type="ECO:0000313" key="9">
    <source>
        <dbReference type="EMBL" id="TLU72183.1"/>
    </source>
</evidence>
<protein>
    <submittedName>
        <fullName evidence="9">Sterol desaturase family protein</fullName>
    </submittedName>
</protein>
<comment type="caution">
    <text evidence="9">The sequence shown here is derived from an EMBL/GenBank/DDBJ whole genome shotgun (WGS) entry which is preliminary data.</text>
</comment>
<keyword evidence="3 7" id="KW-1133">Transmembrane helix</keyword>
<evidence type="ECO:0000259" key="8">
    <source>
        <dbReference type="Pfam" id="PF04116"/>
    </source>
</evidence>
<dbReference type="OrthoDB" id="9770329at2"/>
<dbReference type="PANTHER" id="PTHR21624">
    <property type="entry name" value="STEROL DESATURASE-RELATED PROTEIN"/>
    <property type="match status" value="1"/>
</dbReference>
<evidence type="ECO:0000256" key="1">
    <source>
        <dbReference type="ARBA" id="ARBA00004127"/>
    </source>
</evidence>
<dbReference type="GO" id="GO:0050479">
    <property type="term" value="F:glyceryl-ether monooxygenase activity"/>
    <property type="evidence" value="ECO:0007669"/>
    <property type="project" value="TreeGrafter"/>
</dbReference>
<dbReference type="GO" id="GO:0012505">
    <property type="term" value="C:endomembrane system"/>
    <property type="evidence" value="ECO:0007669"/>
    <property type="project" value="UniProtKB-SubCell"/>
</dbReference>
<keyword evidence="5" id="KW-0443">Lipid metabolism</keyword>
<dbReference type="GO" id="GO:0006643">
    <property type="term" value="P:membrane lipid metabolic process"/>
    <property type="evidence" value="ECO:0007669"/>
    <property type="project" value="TreeGrafter"/>
</dbReference>
<keyword evidence="6 7" id="KW-0472">Membrane</keyword>
<dbReference type="GO" id="GO:0005506">
    <property type="term" value="F:iron ion binding"/>
    <property type="evidence" value="ECO:0007669"/>
    <property type="project" value="InterPro"/>
</dbReference>
<dbReference type="InterPro" id="IPR051689">
    <property type="entry name" value="Sterol_desaturase/TMEM195"/>
</dbReference>
<evidence type="ECO:0000256" key="2">
    <source>
        <dbReference type="ARBA" id="ARBA00022692"/>
    </source>
</evidence>
<dbReference type="Proteomes" id="UP000305654">
    <property type="component" value="Unassembled WGS sequence"/>
</dbReference>
<organism evidence="9 10">
    <name type="scientific">Lichenicoccus roseus</name>
    <dbReference type="NCBI Taxonomy" id="2683649"/>
    <lineage>
        <taxon>Bacteria</taxon>
        <taxon>Pseudomonadati</taxon>
        <taxon>Pseudomonadota</taxon>
        <taxon>Alphaproteobacteria</taxon>
        <taxon>Acetobacterales</taxon>
        <taxon>Acetobacteraceae</taxon>
        <taxon>Lichenicoccus</taxon>
    </lineage>
</organism>